<dbReference type="RefSeq" id="WP_372268030.1">
    <property type="nucleotide sequence ID" value="NZ_JBFRUW010000087.1"/>
</dbReference>
<name>A0ABV4NGL7_9VIBR</name>
<evidence type="ECO:0000313" key="8">
    <source>
        <dbReference type="Proteomes" id="UP001570417"/>
    </source>
</evidence>
<evidence type="ECO:0000256" key="4">
    <source>
        <dbReference type="ARBA" id="ARBA00023136"/>
    </source>
</evidence>
<dbReference type="GO" id="GO:0016787">
    <property type="term" value="F:hydrolase activity"/>
    <property type="evidence" value="ECO:0007669"/>
    <property type="project" value="UniProtKB-KW"/>
</dbReference>
<evidence type="ECO:0000256" key="5">
    <source>
        <dbReference type="SAM" id="Phobius"/>
    </source>
</evidence>
<accession>A0ABV4NGL7</accession>
<feature type="transmembrane region" description="Helical" evidence="5">
    <location>
        <begin position="46"/>
        <end position="66"/>
    </location>
</feature>
<protein>
    <submittedName>
        <fullName evidence="7">Rhombosortase</fullName>
        <ecNumber evidence="7">3.4.21.-</ecNumber>
    </submittedName>
</protein>
<comment type="subcellular location">
    <subcellularLocation>
        <location evidence="1">Membrane</location>
        <topology evidence="1">Multi-pass membrane protein</topology>
    </subcellularLocation>
</comment>
<reference evidence="7 8" key="1">
    <citation type="journal article" date="2024" name="ISME J.">
        <title>Tailless and filamentous prophages are predominant in marine Vibrio.</title>
        <authorList>
            <person name="Steensen K."/>
            <person name="Seneca J."/>
            <person name="Bartlau N."/>
            <person name="Yu X.A."/>
            <person name="Hussain F.A."/>
            <person name="Polz M.F."/>
        </authorList>
    </citation>
    <scope>NUCLEOTIDE SEQUENCE [LARGE SCALE GENOMIC DNA]</scope>
    <source>
        <strain evidence="7 8">10N.222.51.A1</strain>
    </source>
</reference>
<dbReference type="Proteomes" id="UP001570417">
    <property type="component" value="Unassembled WGS sequence"/>
</dbReference>
<feature type="transmembrane region" description="Helical" evidence="5">
    <location>
        <begin position="95"/>
        <end position="112"/>
    </location>
</feature>
<dbReference type="InterPro" id="IPR035952">
    <property type="entry name" value="Rhomboid-like_sf"/>
</dbReference>
<dbReference type="SUPFAM" id="SSF144091">
    <property type="entry name" value="Rhomboid-like"/>
    <property type="match status" value="1"/>
</dbReference>
<comment type="caution">
    <text evidence="7">The sequence shown here is derived from an EMBL/GenBank/DDBJ whole genome shotgun (WGS) entry which is preliminary data.</text>
</comment>
<evidence type="ECO:0000256" key="1">
    <source>
        <dbReference type="ARBA" id="ARBA00004141"/>
    </source>
</evidence>
<proteinExistence type="predicted"/>
<keyword evidence="8" id="KW-1185">Reference proteome</keyword>
<keyword evidence="3 5" id="KW-1133">Transmembrane helix</keyword>
<evidence type="ECO:0000313" key="7">
    <source>
        <dbReference type="EMBL" id="MFA0570508.1"/>
    </source>
</evidence>
<organism evidence="7 8">
    <name type="scientific">Vibrio gallaecicus</name>
    <dbReference type="NCBI Taxonomy" id="552386"/>
    <lineage>
        <taxon>Bacteria</taxon>
        <taxon>Pseudomonadati</taxon>
        <taxon>Pseudomonadota</taxon>
        <taxon>Gammaproteobacteria</taxon>
        <taxon>Vibrionales</taxon>
        <taxon>Vibrionaceae</taxon>
        <taxon>Vibrio</taxon>
    </lineage>
</organism>
<dbReference type="Gene3D" id="1.20.1540.10">
    <property type="entry name" value="Rhomboid-like"/>
    <property type="match status" value="1"/>
</dbReference>
<dbReference type="NCBIfam" id="TIGR03902">
    <property type="entry name" value="rhom_GG_sort"/>
    <property type="match status" value="1"/>
</dbReference>
<evidence type="ECO:0000256" key="3">
    <source>
        <dbReference type="ARBA" id="ARBA00022989"/>
    </source>
</evidence>
<keyword evidence="7" id="KW-0378">Hydrolase</keyword>
<evidence type="ECO:0000256" key="2">
    <source>
        <dbReference type="ARBA" id="ARBA00022692"/>
    </source>
</evidence>
<evidence type="ECO:0000259" key="6">
    <source>
        <dbReference type="Pfam" id="PF01694"/>
    </source>
</evidence>
<sequence length="184" mass="19919">MYPVLVFMTLLCVIFQIDIVQQWVIWDKSAIFDGELWRILTGNFSHTNISHLLMNLAALSGICFLFSPNRNQLITALLLISLATGIALLATDIELYVGLSGTLHGLFALFALKEAIEGRKSSWVLVAGVIVKVGWEQLYGASATTSSMIDARVAIEAHLAGTLAGVALALPCAYRKAQSIPAKD</sequence>
<keyword evidence="4 5" id="KW-0472">Membrane</keyword>
<gene>
    <name evidence="7" type="primary">rrtA</name>
    <name evidence="7" type="ORF">AB4566_19765</name>
</gene>
<dbReference type="Pfam" id="PF01694">
    <property type="entry name" value="Rhomboid"/>
    <property type="match status" value="1"/>
</dbReference>
<dbReference type="PANTHER" id="PTHR43066">
    <property type="entry name" value="RHOMBOID-RELATED PROTEIN"/>
    <property type="match status" value="1"/>
</dbReference>
<dbReference type="EC" id="3.4.21.-" evidence="7"/>
<dbReference type="EMBL" id="JBFRUW010000087">
    <property type="protein sequence ID" value="MFA0570508.1"/>
    <property type="molecule type" value="Genomic_DNA"/>
</dbReference>
<feature type="transmembrane region" description="Helical" evidence="5">
    <location>
        <begin position="73"/>
        <end position="89"/>
    </location>
</feature>
<feature type="domain" description="Peptidase S54 rhomboid" evidence="6">
    <location>
        <begin position="34"/>
        <end position="172"/>
    </location>
</feature>
<keyword evidence="2 5" id="KW-0812">Transmembrane</keyword>
<dbReference type="InterPro" id="IPR022764">
    <property type="entry name" value="Peptidase_S54_rhomboid_dom"/>
</dbReference>
<dbReference type="InterPro" id="IPR023826">
    <property type="entry name" value="Rhom-like_SP_proteobac"/>
</dbReference>